<evidence type="ECO:0000313" key="1">
    <source>
        <dbReference type="EMBL" id="TMQ71354.1"/>
    </source>
</evidence>
<name>A0A538U624_UNCEI</name>
<dbReference type="SUPFAM" id="SSF56112">
    <property type="entry name" value="Protein kinase-like (PK-like)"/>
    <property type="match status" value="1"/>
</dbReference>
<sequence>MIDPKLPALRVAADGSAMRERLAAALSAGAVVTDLAPTRVACRVLKHTIGKRCVIAYDLYDGAREIRVVAKLYRGDRGKAVFERLTDLWRRTRGGDSLPSLGMPEPIAYLAELGMVLQSEAPGTPLDRLERSGPWVQAVHATADNLARLHAVSGALAETRPLAATLRRLCRPAPPELAAACPELAPAIARVSARLASAVTGPEALVHGDLGLGQVFFAGERATFVDFDGSCL</sequence>
<dbReference type="InterPro" id="IPR011009">
    <property type="entry name" value="Kinase-like_dom_sf"/>
</dbReference>
<reference evidence="1 2" key="1">
    <citation type="journal article" date="2019" name="Nat. Microbiol.">
        <title>Mediterranean grassland soil C-N compound turnover is dependent on rainfall and depth, and is mediated by genomically divergent microorganisms.</title>
        <authorList>
            <person name="Diamond S."/>
            <person name="Andeer P.F."/>
            <person name="Li Z."/>
            <person name="Crits-Christoph A."/>
            <person name="Burstein D."/>
            <person name="Anantharaman K."/>
            <person name="Lane K.R."/>
            <person name="Thomas B.C."/>
            <person name="Pan C."/>
            <person name="Northen T.R."/>
            <person name="Banfield J.F."/>
        </authorList>
    </citation>
    <scope>NUCLEOTIDE SEQUENCE [LARGE SCALE GENOMIC DNA]</scope>
    <source>
        <strain evidence="1">WS_11</strain>
    </source>
</reference>
<dbReference type="AlphaFoldDB" id="A0A538U624"/>
<evidence type="ECO:0000313" key="2">
    <source>
        <dbReference type="Proteomes" id="UP000319771"/>
    </source>
</evidence>
<accession>A0A538U624</accession>
<organism evidence="1 2">
    <name type="scientific">Eiseniibacteriota bacterium</name>
    <dbReference type="NCBI Taxonomy" id="2212470"/>
    <lineage>
        <taxon>Bacteria</taxon>
        <taxon>Candidatus Eiseniibacteriota</taxon>
    </lineage>
</organism>
<gene>
    <name evidence="1" type="ORF">E6K81_10280</name>
</gene>
<dbReference type="Gene3D" id="3.90.1200.10">
    <property type="match status" value="1"/>
</dbReference>
<dbReference type="Proteomes" id="UP000319771">
    <property type="component" value="Unassembled WGS sequence"/>
</dbReference>
<protein>
    <submittedName>
        <fullName evidence="1">Uncharacterized protein</fullName>
    </submittedName>
</protein>
<proteinExistence type="predicted"/>
<feature type="non-terminal residue" evidence="1">
    <location>
        <position position="232"/>
    </location>
</feature>
<dbReference type="EMBL" id="VBPB01000168">
    <property type="protein sequence ID" value="TMQ71354.1"/>
    <property type="molecule type" value="Genomic_DNA"/>
</dbReference>
<comment type="caution">
    <text evidence="1">The sequence shown here is derived from an EMBL/GenBank/DDBJ whole genome shotgun (WGS) entry which is preliminary data.</text>
</comment>